<dbReference type="NCBIfam" id="TIGR02228">
    <property type="entry name" value="sigpep_I_arch"/>
    <property type="match status" value="1"/>
</dbReference>
<dbReference type="OrthoDB" id="2243765at2"/>
<dbReference type="Proteomes" id="UP000626244">
    <property type="component" value="Unassembled WGS sequence"/>
</dbReference>
<dbReference type="AlphaFoldDB" id="A0A8J3EZ79"/>
<dbReference type="Gene3D" id="2.10.109.10">
    <property type="entry name" value="Umud Fragment, subunit A"/>
    <property type="match status" value="1"/>
</dbReference>
<accession>A0A8J3EZ79</accession>
<evidence type="ECO:0000259" key="7">
    <source>
        <dbReference type="Pfam" id="PF10502"/>
    </source>
</evidence>
<feature type="domain" description="Peptidase S26" evidence="7">
    <location>
        <begin position="34"/>
        <end position="92"/>
    </location>
</feature>
<dbReference type="EC" id="3.4.21.89" evidence="5"/>
<keyword evidence="9" id="KW-1185">Reference proteome</keyword>
<dbReference type="EMBL" id="BMHB01000002">
    <property type="protein sequence ID" value="GGI16700.1"/>
    <property type="molecule type" value="Genomic_DNA"/>
</dbReference>
<organism evidence="8 9">
    <name type="scientific">Gottfriedia solisilvae</name>
    <dbReference type="NCBI Taxonomy" id="1516104"/>
    <lineage>
        <taxon>Bacteria</taxon>
        <taxon>Bacillati</taxon>
        <taxon>Bacillota</taxon>
        <taxon>Bacilli</taxon>
        <taxon>Bacillales</taxon>
        <taxon>Bacillaceae</taxon>
        <taxon>Gottfriedia</taxon>
    </lineage>
</organism>
<keyword evidence="2 6" id="KW-0812">Transmembrane</keyword>
<comment type="subcellular location">
    <subcellularLocation>
        <location evidence="1">Membrane</location>
    </subcellularLocation>
</comment>
<sequence length="170" mass="19372">MKVFGKLVNILLVVMLLITSFMIVEAKIKDLPPTIFGHQVYYVLSGSMEPTIKTGSIILVKKRTKQTKITTGEIITFKMPYNEQILVTHRIIDIINNNDQLFYTTKGDANPVKDPWIIDKNSIVSVYSGVTIPFIGHIYKEIHSNFIIYFLLIILGLILISYGIRLSKKQ</sequence>
<dbReference type="SUPFAM" id="SSF51306">
    <property type="entry name" value="LexA/Signal peptidase"/>
    <property type="match status" value="1"/>
</dbReference>
<evidence type="ECO:0000313" key="8">
    <source>
        <dbReference type="EMBL" id="GGI16700.1"/>
    </source>
</evidence>
<dbReference type="RefSeq" id="WP_088001299.1">
    <property type="nucleotide sequence ID" value="NZ_BMHB01000002.1"/>
</dbReference>
<evidence type="ECO:0000256" key="2">
    <source>
        <dbReference type="ARBA" id="ARBA00022692"/>
    </source>
</evidence>
<keyword evidence="3 6" id="KW-1133">Transmembrane helix</keyword>
<evidence type="ECO:0000313" key="9">
    <source>
        <dbReference type="Proteomes" id="UP000626244"/>
    </source>
</evidence>
<evidence type="ECO:0000256" key="1">
    <source>
        <dbReference type="ARBA" id="ARBA00004370"/>
    </source>
</evidence>
<dbReference type="GO" id="GO:0009003">
    <property type="term" value="F:signal peptidase activity"/>
    <property type="evidence" value="ECO:0007669"/>
    <property type="project" value="UniProtKB-EC"/>
</dbReference>
<feature type="transmembrane region" description="Helical" evidence="6">
    <location>
        <begin position="146"/>
        <end position="164"/>
    </location>
</feature>
<gene>
    <name evidence="8" type="ORF">GCM10007380_34270</name>
</gene>
<dbReference type="InterPro" id="IPR036286">
    <property type="entry name" value="LexA/Signal_pep-like_sf"/>
</dbReference>
<keyword evidence="4 6" id="KW-0472">Membrane</keyword>
<dbReference type="GO" id="GO:0006465">
    <property type="term" value="P:signal peptide processing"/>
    <property type="evidence" value="ECO:0007669"/>
    <property type="project" value="UniProtKB-UniRule"/>
</dbReference>
<dbReference type="InterPro" id="IPR019533">
    <property type="entry name" value="Peptidase_S26"/>
</dbReference>
<dbReference type="PRINTS" id="PR00728">
    <property type="entry name" value="SIGNALPTASE"/>
</dbReference>
<dbReference type="PANTHER" id="PTHR10806">
    <property type="entry name" value="SIGNAL PEPTIDASE COMPLEX CATALYTIC SUBUNIT SEC11"/>
    <property type="match status" value="1"/>
</dbReference>
<evidence type="ECO:0000256" key="6">
    <source>
        <dbReference type="SAM" id="Phobius"/>
    </source>
</evidence>
<evidence type="ECO:0000256" key="5">
    <source>
        <dbReference type="NCBIfam" id="TIGR02228"/>
    </source>
</evidence>
<protein>
    <recommendedName>
        <fullName evidence="5">Signal peptidase I</fullName>
        <ecNumber evidence="5">3.4.21.89</ecNumber>
    </recommendedName>
</protein>
<reference evidence="9" key="1">
    <citation type="journal article" date="2019" name="Int. J. Syst. Evol. Microbiol.">
        <title>The Global Catalogue of Microorganisms (GCM) 10K type strain sequencing project: providing services to taxonomists for standard genome sequencing and annotation.</title>
        <authorList>
            <consortium name="The Broad Institute Genomics Platform"/>
            <consortium name="The Broad Institute Genome Sequencing Center for Infectious Disease"/>
            <person name="Wu L."/>
            <person name="Ma J."/>
        </authorList>
    </citation>
    <scope>NUCLEOTIDE SEQUENCE [LARGE SCALE GENOMIC DNA]</scope>
    <source>
        <strain evidence="9">CGMCC 1.14993</strain>
    </source>
</reference>
<dbReference type="GO" id="GO:0004252">
    <property type="term" value="F:serine-type endopeptidase activity"/>
    <property type="evidence" value="ECO:0007669"/>
    <property type="project" value="UniProtKB-UniRule"/>
</dbReference>
<comment type="caution">
    <text evidence="8">The sequence shown here is derived from an EMBL/GenBank/DDBJ whole genome shotgun (WGS) entry which is preliminary data.</text>
</comment>
<dbReference type="InterPro" id="IPR001733">
    <property type="entry name" value="Peptidase_S26B"/>
</dbReference>
<dbReference type="CDD" id="cd06530">
    <property type="entry name" value="S26_SPase_I"/>
    <property type="match status" value="1"/>
</dbReference>
<proteinExistence type="predicted"/>
<evidence type="ECO:0000256" key="3">
    <source>
        <dbReference type="ARBA" id="ARBA00022989"/>
    </source>
</evidence>
<dbReference type="PANTHER" id="PTHR10806:SF6">
    <property type="entry name" value="SIGNAL PEPTIDASE COMPLEX CATALYTIC SUBUNIT SEC11"/>
    <property type="match status" value="1"/>
</dbReference>
<dbReference type="Pfam" id="PF10502">
    <property type="entry name" value="Peptidase_S26"/>
    <property type="match status" value="1"/>
</dbReference>
<name>A0A8J3EZ79_9BACI</name>
<dbReference type="GO" id="GO:0016020">
    <property type="term" value="C:membrane"/>
    <property type="evidence" value="ECO:0007669"/>
    <property type="project" value="UniProtKB-SubCell"/>
</dbReference>
<evidence type="ECO:0000256" key="4">
    <source>
        <dbReference type="ARBA" id="ARBA00023136"/>
    </source>
</evidence>